<gene>
    <name evidence="19" type="primary">rne</name>
    <name evidence="19" type="ORF">NARRFE1_00880</name>
</gene>
<keyword evidence="5" id="KW-1003">Cell membrane</keyword>
<name>A0A2Z5T3R9_9GAMM</name>
<evidence type="ECO:0000256" key="9">
    <source>
        <dbReference type="ARBA" id="ARBA00022694"/>
    </source>
</evidence>
<keyword evidence="16" id="KW-0694">RNA-binding</keyword>
<keyword evidence="10" id="KW-0540">Nuclease</keyword>
<evidence type="ECO:0000313" key="19">
    <source>
        <dbReference type="EMBL" id="BBA85038.1"/>
    </source>
</evidence>
<evidence type="ECO:0000256" key="6">
    <source>
        <dbReference type="ARBA" id="ARBA00022490"/>
    </source>
</evidence>
<dbReference type="AlphaFoldDB" id="A0A2Z5T3R9"/>
<dbReference type="GO" id="GO:0008033">
    <property type="term" value="P:tRNA processing"/>
    <property type="evidence" value="ECO:0007669"/>
    <property type="project" value="UniProtKB-KW"/>
</dbReference>
<organism evidence="19 20">
    <name type="scientific">endosymbiont of Rhynchophorus ferrugineus</name>
    <dbReference type="NCBI Taxonomy" id="1972133"/>
    <lineage>
        <taxon>Bacteria</taxon>
        <taxon>Pseudomonadati</taxon>
        <taxon>Pseudomonadota</taxon>
        <taxon>Gammaproteobacteria</taxon>
        <taxon>Candidatus Nardonella</taxon>
    </lineage>
</organism>
<protein>
    <recommendedName>
        <fullName evidence="4">Ribonuclease G</fullName>
    </recommendedName>
</protein>
<proteinExistence type="inferred from homology"/>
<keyword evidence="9" id="KW-0819">tRNA processing</keyword>
<dbReference type="InterPro" id="IPR012340">
    <property type="entry name" value="NA-bd_OB-fold"/>
</dbReference>
<evidence type="ECO:0000256" key="13">
    <source>
        <dbReference type="ARBA" id="ARBA00022759"/>
    </source>
</evidence>
<evidence type="ECO:0000256" key="12">
    <source>
        <dbReference type="ARBA" id="ARBA00022730"/>
    </source>
</evidence>
<dbReference type="InterPro" id="IPR048583">
    <property type="entry name" value="RNase_E_G_thioredoxin-like"/>
</dbReference>
<accession>A0A2Z5T3R9</accession>
<dbReference type="GO" id="GO:0019843">
    <property type="term" value="F:rRNA binding"/>
    <property type="evidence" value="ECO:0007669"/>
    <property type="project" value="UniProtKB-KW"/>
</dbReference>
<dbReference type="InterPro" id="IPR019307">
    <property type="entry name" value="RNA-bd_AU-1/RNase_E/G"/>
</dbReference>
<dbReference type="NCBIfam" id="TIGR00757">
    <property type="entry name" value="RNaseEG"/>
    <property type="match status" value="1"/>
</dbReference>
<dbReference type="CDD" id="cd04453">
    <property type="entry name" value="S1_RNase_E"/>
    <property type="match status" value="1"/>
</dbReference>
<evidence type="ECO:0000256" key="15">
    <source>
        <dbReference type="ARBA" id="ARBA00022842"/>
    </source>
</evidence>
<dbReference type="GO" id="GO:0004540">
    <property type="term" value="F:RNA nuclease activity"/>
    <property type="evidence" value="ECO:0007669"/>
    <property type="project" value="InterPro"/>
</dbReference>
<evidence type="ECO:0000259" key="18">
    <source>
        <dbReference type="PROSITE" id="PS50126"/>
    </source>
</evidence>
<dbReference type="Gene3D" id="2.40.50.140">
    <property type="entry name" value="Nucleic acid-binding proteins"/>
    <property type="match status" value="1"/>
</dbReference>
<dbReference type="Pfam" id="PF00575">
    <property type="entry name" value="S1"/>
    <property type="match status" value="1"/>
</dbReference>
<evidence type="ECO:0000256" key="7">
    <source>
        <dbReference type="ARBA" id="ARBA00022519"/>
    </source>
</evidence>
<comment type="subcellular location">
    <subcellularLocation>
        <location evidence="2">Cytoplasm</location>
    </subcellularLocation>
</comment>
<keyword evidence="15" id="KW-0460">Magnesium</keyword>
<dbReference type="GO" id="GO:0004519">
    <property type="term" value="F:endonuclease activity"/>
    <property type="evidence" value="ECO:0007669"/>
    <property type="project" value="UniProtKB-KW"/>
</dbReference>
<keyword evidence="14" id="KW-0378">Hydrolase</keyword>
<dbReference type="Pfam" id="PF20833">
    <property type="entry name" value="RNase_E_G_Thio"/>
    <property type="match status" value="1"/>
</dbReference>
<reference evidence="19 20" key="1">
    <citation type="journal article" date="2017" name="Proc. Natl. Acad. Sci. U.S.A.">
        <title>Small genome symbiont underlies cuticle hardness in beetles.</title>
        <authorList>
            <person name="Anbutsu H."/>
            <person name="Moriyama M."/>
            <person name="Nikoh N."/>
            <person name="Hosokawa T."/>
            <person name="Futahashi R."/>
            <person name="Tanahashi M."/>
            <person name="Meng X.Y."/>
            <person name="Kuriwada T."/>
            <person name="Mori N."/>
            <person name="Oshima K."/>
            <person name="Hattori M."/>
            <person name="Fujie M."/>
            <person name="Satoh N."/>
            <person name="Maeda T."/>
            <person name="Shigenobu S."/>
            <person name="Koga R."/>
            <person name="Fukatsu T."/>
        </authorList>
    </citation>
    <scope>NUCLEOTIDE SEQUENCE [LARGE SCALE GENOMIC DNA]</scope>
    <source>
        <strain evidence="19">NARRFE1</strain>
    </source>
</reference>
<dbReference type="PANTHER" id="PTHR30001:SF1">
    <property type="entry name" value="RIBONUCLEASE E_G-LIKE PROTEIN, CHLOROPLASTIC"/>
    <property type="match status" value="1"/>
</dbReference>
<keyword evidence="7" id="KW-0997">Cell inner membrane</keyword>
<dbReference type="InterPro" id="IPR004659">
    <property type="entry name" value="RNase_E/G"/>
</dbReference>
<dbReference type="SMART" id="SM00316">
    <property type="entry name" value="S1"/>
    <property type="match status" value="1"/>
</dbReference>
<dbReference type="EMBL" id="AP018161">
    <property type="protein sequence ID" value="BBA85038.1"/>
    <property type="molecule type" value="Genomic_DNA"/>
</dbReference>
<dbReference type="GO" id="GO:0046872">
    <property type="term" value="F:metal ion binding"/>
    <property type="evidence" value="ECO:0007669"/>
    <property type="project" value="UniProtKB-KW"/>
</dbReference>
<evidence type="ECO:0000256" key="3">
    <source>
        <dbReference type="ARBA" id="ARBA00005663"/>
    </source>
</evidence>
<dbReference type="KEGG" id="eor:NARRFE1_00880"/>
<evidence type="ECO:0000256" key="11">
    <source>
        <dbReference type="ARBA" id="ARBA00022723"/>
    </source>
</evidence>
<keyword evidence="8" id="KW-0698">rRNA processing</keyword>
<evidence type="ECO:0000256" key="8">
    <source>
        <dbReference type="ARBA" id="ARBA00022552"/>
    </source>
</evidence>
<dbReference type="OrthoDB" id="9804278at2"/>
<dbReference type="GO" id="GO:0016787">
    <property type="term" value="F:hydrolase activity"/>
    <property type="evidence" value="ECO:0007669"/>
    <property type="project" value="UniProtKB-KW"/>
</dbReference>
<comment type="similarity">
    <text evidence="3">Belongs to the RNase E/G family. RNase G subfamily.</text>
</comment>
<keyword evidence="12" id="KW-0699">rRNA-binding</keyword>
<dbReference type="GO" id="GO:0005737">
    <property type="term" value="C:cytoplasm"/>
    <property type="evidence" value="ECO:0007669"/>
    <property type="project" value="UniProtKB-SubCell"/>
</dbReference>
<evidence type="ECO:0000256" key="10">
    <source>
        <dbReference type="ARBA" id="ARBA00022722"/>
    </source>
</evidence>
<evidence type="ECO:0000256" key="5">
    <source>
        <dbReference type="ARBA" id="ARBA00022475"/>
    </source>
</evidence>
<evidence type="ECO:0000313" key="20">
    <source>
        <dbReference type="Proteomes" id="UP000289537"/>
    </source>
</evidence>
<dbReference type="InterPro" id="IPR003029">
    <property type="entry name" value="S1_domain"/>
</dbReference>
<dbReference type="Proteomes" id="UP000289537">
    <property type="component" value="Chromosome"/>
</dbReference>
<dbReference type="PANTHER" id="PTHR30001">
    <property type="entry name" value="RIBONUCLEASE"/>
    <property type="match status" value="1"/>
</dbReference>
<keyword evidence="13" id="KW-0255">Endonuclease</keyword>
<dbReference type="Gene3D" id="3.40.1260.20">
    <property type="entry name" value="Ribonuclease E, catalytic domain"/>
    <property type="match status" value="1"/>
</dbReference>
<evidence type="ECO:0000256" key="14">
    <source>
        <dbReference type="ARBA" id="ARBA00022801"/>
    </source>
</evidence>
<evidence type="ECO:0000256" key="4">
    <source>
        <dbReference type="ARBA" id="ARBA00017719"/>
    </source>
</evidence>
<feature type="domain" description="S1 motif" evidence="18">
    <location>
        <begin position="40"/>
        <end position="115"/>
    </location>
</feature>
<evidence type="ECO:0000256" key="17">
    <source>
        <dbReference type="ARBA" id="ARBA00023136"/>
    </source>
</evidence>
<dbReference type="SUPFAM" id="SSF50249">
    <property type="entry name" value="Nucleic acid-binding proteins"/>
    <property type="match status" value="1"/>
</dbReference>
<keyword evidence="11" id="KW-0479">Metal-binding</keyword>
<keyword evidence="17" id="KW-0472">Membrane</keyword>
<keyword evidence="6" id="KW-0963">Cytoplasm</keyword>
<dbReference type="PROSITE" id="PS50126">
    <property type="entry name" value="S1"/>
    <property type="match status" value="1"/>
</dbReference>
<comment type="cofactor">
    <cofactor evidence="1">
        <name>Mg(2+)</name>
        <dbReference type="ChEBI" id="CHEBI:18420"/>
    </cofactor>
</comment>
<evidence type="ECO:0000256" key="2">
    <source>
        <dbReference type="ARBA" id="ARBA00004496"/>
    </source>
</evidence>
<dbReference type="GO" id="GO:0006364">
    <property type="term" value="P:rRNA processing"/>
    <property type="evidence" value="ECO:0007669"/>
    <property type="project" value="UniProtKB-KW"/>
</dbReference>
<keyword evidence="20" id="KW-1185">Reference proteome</keyword>
<dbReference type="Pfam" id="PF10150">
    <property type="entry name" value="RNase_E_G"/>
    <property type="match status" value="1"/>
</dbReference>
<evidence type="ECO:0000256" key="1">
    <source>
        <dbReference type="ARBA" id="ARBA00001946"/>
    </source>
</evidence>
<dbReference type="RefSeq" id="WP_148708388.1">
    <property type="nucleotide sequence ID" value="NZ_AP018161.1"/>
</dbReference>
<sequence length="554" mass="65384">MKKILINLSYNEELRIAIINDKNILDNLYIININYKNNKSNIYKGKVVKIEPSLNAAFIDYGEGKNGFLSIKEISDNYIKNNKNSINKILYKNQELIVQVIKEEKKNKCAYLSTFICLAGQYVVLMPNNNKVCISKRINNENKIKIKNILNRLYIPENIGLIIRTNSINKKIEDIQNDINSKLKHWNFIKSIYNKVSKPCLIYNENNFILNIFRDYLNDNINEIIIDNNDIFEISKKYIFILGKLNFIKKIFLYNENIPLFIKFNIENQIDLLFKKKINLPSGGSIIIDSTEALTAIDVNSSKYKKGLNIEDTAFNTNLEATQEIAKQLRLRDISGLIVIDFIDMNNINNNKKIEENLYKYIYYNDKAKIKMGNISKFGLLELTRQRINNSINEIYFLTCNRCKGIGYIRNIKSLSIHILRLIENEIINNNLKELHIITPISIATYLLNEKRIFINNIEKKNNKIKLFIIPFNNIKIPNFYIYKIKNKNKKKVIDNYSISKNKFINNIKNKLINYNNYNNLYFKEYKENNFNLYIFIKKYINHFIVFIKNILLF</sequence>
<evidence type="ECO:0000256" key="16">
    <source>
        <dbReference type="ARBA" id="ARBA00022884"/>
    </source>
</evidence>